<dbReference type="GO" id="GO:0045040">
    <property type="term" value="P:protein insertion into mitochondrial outer membrane"/>
    <property type="evidence" value="ECO:0007669"/>
    <property type="project" value="UniProtKB-UniRule"/>
</dbReference>
<feature type="region of interest" description="Disordered" evidence="10">
    <location>
        <begin position="86"/>
        <end position="140"/>
    </location>
</feature>
<dbReference type="EMBL" id="GG692432">
    <property type="protein sequence ID" value="EER38159.1"/>
    <property type="molecule type" value="Genomic_DNA"/>
</dbReference>
<dbReference type="GO" id="GO:0032865">
    <property type="term" value="C:ERMES complex"/>
    <property type="evidence" value="ECO:0007669"/>
    <property type="project" value="UniProtKB-UniRule"/>
</dbReference>
<dbReference type="VEuPathDB" id="FungiDB:HCDG_07894"/>
<evidence type="ECO:0000256" key="4">
    <source>
        <dbReference type="ARBA" id="ARBA00022824"/>
    </source>
</evidence>
<protein>
    <recommendedName>
        <fullName evidence="9">Mitochondrial distribution and morphology protein 12</fullName>
    </recommendedName>
    <alternativeName>
        <fullName evidence="9">Mitochondrial inheritance component MDM12</fullName>
    </alternativeName>
</protein>
<dbReference type="GO" id="GO:0015914">
    <property type="term" value="P:phospholipid transport"/>
    <property type="evidence" value="ECO:0007669"/>
    <property type="project" value="TreeGrafter"/>
</dbReference>
<dbReference type="GO" id="GO:1990456">
    <property type="term" value="P:mitochondrion-endoplasmic reticulum membrane tethering"/>
    <property type="evidence" value="ECO:0007669"/>
    <property type="project" value="TreeGrafter"/>
</dbReference>
<dbReference type="InterPro" id="IPR027532">
    <property type="entry name" value="Mdm12"/>
</dbReference>
<dbReference type="AlphaFoldDB" id="C6HNW3"/>
<dbReference type="OrthoDB" id="3356905at2759"/>
<dbReference type="Proteomes" id="UP000002624">
    <property type="component" value="Unassembled WGS sequence"/>
</dbReference>
<keyword evidence="6" id="KW-0446">Lipid-binding</keyword>
<feature type="compositionally biased region" description="Polar residues" evidence="10">
    <location>
        <begin position="266"/>
        <end position="276"/>
    </location>
</feature>
<keyword evidence="7 9" id="KW-0496">Mitochondrion</keyword>
<dbReference type="GO" id="GO:0005789">
    <property type="term" value="C:endoplasmic reticulum membrane"/>
    <property type="evidence" value="ECO:0007669"/>
    <property type="project" value="UniProtKB-SubCell"/>
</dbReference>
<dbReference type="HAMAP" id="MF_03104">
    <property type="entry name" value="Mdm12"/>
    <property type="match status" value="1"/>
</dbReference>
<dbReference type="InterPro" id="IPR031468">
    <property type="entry name" value="SMP_LBD"/>
</dbReference>
<evidence type="ECO:0000256" key="6">
    <source>
        <dbReference type="ARBA" id="ARBA00023121"/>
    </source>
</evidence>
<dbReference type="eggNOG" id="ENOG502S1MJ">
    <property type="taxonomic scope" value="Eukaryota"/>
</dbReference>
<evidence type="ECO:0000256" key="5">
    <source>
        <dbReference type="ARBA" id="ARBA00023055"/>
    </source>
</evidence>
<feature type="compositionally biased region" description="Basic and acidic residues" evidence="10">
    <location>
        <begin position="107"/>
        <end position="118"/>
    </location>
</feature>
<evidence type="ECO:0000256" key="2">
    <source>
        <dbReference type="ARBA" id="ARBA00022448"/>
    </source>
</evidence>
<comment type="function">
    <text evidence="9">Component of the ERMES/MDM complex, which serves as a molecular tether to connect the endoplasmic reticulum (ER) and mitochondria. Components of this complex are involved in the control of mitochondrial shape and protein biogenesis, and function in nonvesicular lipid trafficking between the ER and mitochondria. MDM12 is required for the interaction of the ER-resident membrane protein MMM1 and the outer mitochondrial membrane-resident beta-barrel protein MDM10. The MDM12-MMM1 subcomplex functions in the major beta-barrel assembly pathway that is responsible for biogenesis of all mitochondrial outer membrane beta-barrel proteins, and acts in a late step after the SAM complex. The MDM10-MDM12-MMM1 subcomplex further acts in the TOM40-specific pathway after the action of the MDM12-MMM1 complex. Essential for establishing and maintaining the structure of mitochondria and maintenance of mtDNA nucleoids.</text>
</comment>
<feature type="region of interest" description="Disordered" evidence="10">
    <location>
        <begin position="202"/>
        <end position="301"/>
    </location>
</feature>
<name>C6HNW3_AJECH</name>
<feature type="compositionally biased region" description="Basic and acidic residues" evidence="10">
    <location>
        <begin position="290"/>
        <end position="301"/>
    </location>
</feature>
<feature type="compositionally biased region" description="Gly residues" evidence="10">
    <location>
        <begin position="381"/>
        <end position="391"/>
    </location>
</feature>
<dbReference type="PANTHER" id="PTHR28204:SF1">
    <property type="entry name" value="MITOCHONDRIAL DISTRIBUTION AND MORPHOLOGY PROTEIN 12"/>
    <property type="match status" value="1"/>
</dbReference>
<evidence type="ECO:0000256" key="10">
    <source>
        <dbReference type="SAM" id="MobiDB-lite"/>
    </source>
</evidence>
<reference evidence="13" key="1">
    <citation type="submission" date="2009-05" db="EMBL/GenBank/DDBJ databases">
        <title>The genome sequence of Ajellomyces capsulatus strain H143.</title>
        <authorList>
            <person name="Champion M."/>
            <person name="Cuomo C.A."/>
            <person name="Ma L.-J."/>
            <person name="Henn M.R."/>
            <person name="Sil A."/>
            <person name="Goldman B."/>
            <person name="Young S.K."/>
            <person name="Kodira C.D."/>
            <person name="Zeng Q."/>
            <person name="Koehrsen M."/>
            <person name="Alvarado L."/>
            <person name="Berlin A.M."/>
            <person name="Borenstein D."/>
            <person name="Chen Z."/>
            <person name="Engels R."/>
            <person name="Freedman E."/>
            <person name="Gellesch M."/>
            <person name="Goldberg J."/>
            <person name="Griggs A."/>
            <person name="Gujja S."/>
            <person name="Heiman D.I."/>
            <person name="Hepburn T.A."/>
            <person name="Howarth C."/>
            <person name="Jen D."/>
            <person name="Larson L."/>
            <person name="Lewis B."/>
            <person name="Mehta T."/>
            <person name="Park D."/>
            <person name="Pearson M."/>
            <person name="Roberts A."/>
            <person name="Saif S."/>
            <person name="Shea T.D."/>
            <person name="Shenoy N."/>
            <person name="Sisk P."/>
            <person name="Stolte C."/>
            <person name="Sykes S."/>
            <person name="Walk T."/>
            <person name="White J."/>
            <person name="Yandava C."/>
            <person name="Klein B."/>
            <person name="McEwen J.G."/>
            <person name="Puccia R."/>
            <person name="Goldman G.H."/>
            <person name="Felipe M.S."/>
            <person name="Nino-Vega G."/>
            <person name="San-Blas G."/>
            <person name="Taylor J.W."/>
            <person name="Mendoza L."/>
            <person name="Galagan J.E."/>
            <person name="Nusbaum C."/>
            <person name="Birren B.W."/>
        </authorList>
    </citation>
    <scope>NUCLEOTIDE SEQUENCE [LARGE SCALE GENOMIC DNA]</scope>
    <source>
        <strain evidence="13">H143</strain>
    </source>
</reference>
<keyword evidence="5" id="KW-0445">Lipid transport</keyword>
<dbReference type="PANTHER" id="PTHR28204">
    <property type="entry name" value="MITOCHONDRIAL DISTRIBUTION AND MORPHOLOGY PROTEIN 12"/>
    <property type="match status" value="1"/>
</dbReference>
<dbReference type="CDD" id="cd21672">
    <property type="entry name" value="SMP_Mdm12"/>
    <property type="match status" value="1"/>
</dbReference>
<sequence>MPNGVIGIAKTRAFIMAMRCQVMSIDIDWERATSGPDGELLAERIRSFIHDKFQQIVLPRFIRSVQVTSFNFGTIPPELEIRDLSDPFPDFYEDDDENFSDSSEEGSPTREPVDRYGNRVDSWQANSPGGPGGQMYGRVGFNQPLRMPAWEEHTGISPLRGPMNFGDINPYLFPRSGTPGIPGGTSNLGYYMPLSGLSSSQTPLGAVARGNPFSGGWPDAHGARPSRRRSEAEPDSAQSRPSTANTGNTLPSRDSMSISDPHHSHASQGMPNNQGQALEPNIPPTSPNHPLDDTPPRRMREQKAEDFQVFCRTKYAGNISLSLTAEILLDYPMPSFVGLPLKLNITGLTFDAVAVIAYIRKHIHFCFLSPEDADTLMGPETAGGGGGGGGDTSEPNSSRRKPSSLLREIRVESEIGRKENGKQALKNVGKLEKFVLEQVRRIFEEEFVYPSFWTFLI</sequence>
<evidence type="ECO:0000256" key="9">
    <source>
        <dbReference type="HAMAP-Rule" id="MF_03104"/>
    </source>
</evidence>
<comment type="similarity">
    <text evidence="9">Belongs to the MDM12 family.</text>
</comment>
<dbReference type="PROSITE" id="PS51847">
    <property type="entry name" value="SMP"/>
    <property type="match status" value="1"/>
</dbReference>
<proteinExistence type="inferred from homology"/>
<evidence type="ECO:0000256" key="7">
    <source>
        <dbReference type="ARBA" id="ARBA00023128"/>
    </source>
</evidence>
<evidence type="ECO:0000259" key="11">
    <source>
        <dbReference type="PROSITE" id="PS51847"/>
    </source>
</evidence>
<evidence type="ECO:0000256" key="8">
    <source>
        <dbReference type="ARBA" id="ARBA00023136"/>
    </source>
</evidence>
<feature type="compositionally biased region" description="Polar residues" evidence="10">
    <location>
        <begin position="236"/>
        <end position="258"/>
    </location>
</feature>
<organism evidence="12 13">
    <name type="scientific">Ajellomyces capsulatus (strain H143)</name>
    <name type="common">Darling's disease fungus</name>
    <name type="synonym">Histoplasma capsulatum</name>
    <dbReference type="NCBI Taxonomy" id="544712"/>
    <lineage>
        <taxon>Eukaryota</taxon>
        <taxon>Fungi</taxon>
        <taxon>Dikarya</taxon>
        <taxon>Ascomycota</taxon>
        <taxon>Pezizomycotina</taxon>
        <taxon>Eurotiomycetes</taxon>
        <taxon>Eurotiomycetidae</taxon>
        <taxon>Onygenales</taxon>
        <taxon>Ajellomycetaceae</taxon>
        <taxon>Histoplasma</taxon>
    </lineage>
</organism>
<feature type="region of interest" description="Disordered" evidence="10">
    <location>
        <begin position="377"/>
        <end position="404"/>
    </location>
</feature>
<dbReference type="Pfam" id="PF26544">
    <property type="entry name" value="Mdm12"/>
    <property type="match status" value="2"/>
</dbReference>
<dbReference type="HOGENOM" id="CLU_026794_0_0_1"/>
<dbReference type="OMA" id="KRAHFCF"/>
<evidence type="ECO:0000256" key="3">
    <source>
        <dbReference type="ARBA" id="ARBA00022787"/>
    </source>
</evidence>
<keyword evidence="3 9" id="KW-1000">Mitochondrion outer membrane</keyword>
<dbReference type="GO" id="GO:0008289">
    <property type="term" value="F:lipid binding"/>
    <property type="evidence" value="ECO:0007669"/>
    <property type="project" value="UniProtKB-KW"/>
</dbReference>
<comment type="subcellular location">
    <subcellularLocation>
        <location evidence="1">Membrane</location>
    </subcellularLocation>
    <subcellularLocation>
        <location evidence="9">Mitochondrion outer membrane</location>
        <topology evidence="9">Peripheral membrane protein</topology>
        <orientation evidence="9">Cytoplasmic side</orientation>
    </subcellularLocation>
    <subcellularLocation>
        <location evidence="9">Endoplasmic reticulum membrane</location>
        <topology evidence="9">Peripheral membrane protein</topology>
        <orientation evidence="9">Cytoplasmic side</orientation>
    </subcellularLocation>
    <text evidence="9">The ERMES/MDM complex localizes to a few discrete foci (around 10 per single cell), that represent mitochondria-endoplasmic reticulum junctions. These foci are often found next to mtDNA nucleoids.</text>
</comment>
<keyword evidence="4 9" id="KW-0256">Endoplasmic reticulum</keyword>
<comment type="subunit">
    <text evidence="9">Component of the ER-mitochondria encounter structure (ERMES) or MDM complex, composed of MMM1, MDM10, MDM12 and MDM34. A MMM1 homodimer associates with one molecule of MDM12 on each side in a pairwise head-to-tail manner, and the SMP-LTD domains of MMM1 and MDM12 generate a continuous hydrophobic tunnel for phospholipid trafficking.</text>
</comment>
<feature type="domain" description="SMP-LTD" evidence="11">
    <location>
        <begin position="23"/>
        <end position="457"/>
    </location>
</feature>
<feature type="compositionally biased region" description="Acidic residues" evidence="10">
    <location>
        <begin position="91"/>
        <end position="104"/>
    </location>
</feature>
<gene>
    <name evidence="9" type="primary">MDM12</name>
    <name evidence="12" type="ORF">HCDG_07894</name>
</gene>
<evidence type="ECO:0000313" key="12">
    <source>
        <dbReference type="EMBL" id="EER38159.1"/>
    </source>
</evidence>
<keyword evidence="8 9" id="KW-0472">Membrane</keyword>
<evidence type="ECO:0000256" key="1">
    <source>
        <dbReference type="ARBA" id="ARBA00004370"/>
    </source>
</evidence>
<dbReference type="STRING" id="544712.C6HNW3"/>
<accession>C6HNW3</accession>
<keyword evidence="2" id="KW-0813">Transport</keyword>
<evidence type="ECO:0000313" key="13">
    <source>
        <dbReference type="Proteomes" id="UP000002624"/>
    </source>
</evidence>